<keyword evidence="1" id="KW-0812">Transmembrane</keyword>
<name>A0A0B7IA82_9FLAO</name>
<dbReference type="EMBL" id="CDOE01000065">
    <property type="protein sequence ID" value="CEN36925.1"/>
    <property type="molecule type" value="Genomic_DNA"/>
</dbReference>
<dbReference type="GeneID" id="69581438"/>
<evidence type="ECO:0000313" key="2">
    <source>
        <dbReference type="EMBL" id="ATA92653.1"/>
    </source>
</evidence>
<dbReference type="RefSeq" id="WP_041985405.1">
    <property type="nucleotide sequence ID" value="NZ_CP022382.1"/>
</dbReference>
<gene>
    <name evidence="4" type="ORF">CCAN11_1780001</name>
    <name evidence="3" type="ORF">CCAN12_680027</name>
    <name evidence="2" type="ORF">CGC56_11115</name>
</gene>
<dbReference type="EMBL" id="CDOK01000088">
    <property type="protein sequence ID" value="CEN48630.1"/>
    <property type="molecule type" value="Genomic_DNA"/>
</dbReference>
<dbReference type="Proteomes" id="UP000039370">
    <property type="component" value="Unassembled WGS sequence"/>
</dbReference>
<organism evidence="4 5">
    <name type="scientific">Capnocytophaga canimorsus</name>
    <dbReference type="NCBI Taxonomy" id="28188"/>
    <lineage>
        <taxon>Bacteria</taxon>
        <taxon>Pseudomonadati</taxon>
        <taxon>Bacteroidota</taxon>
        <taxon>Flavobacteriia</taxon>
        <taxon>Flavobacteriales</taxon>
        <taxon>Flavobacteriaceae</taxon>
        <taxon>Capnocytophaga</taxon>
    </lineage>
</organism>
<reference evidence="2" key="2">
    <citation type="journal article" date="2017" name="Genome Announc.">
        <title>Twelve Complete Reference Genomes of Clinical Isolates in the Capnocytophaga Genus.</title>
        <authorList>
            <person name="Villarma A."/>
            <person name="Gulvik C.A."/>
            <person name="Rowe L.A."/>
            <person name="Sheth M."/>
            <person name="Juieng P."/>
            <person name="Nicholson A.C."/>
            <person name="Loparev V.N."/>
            <person name="McQuiston J.R."/>
        </authorList>
    </citation>
    <scope>NUCLEOTIDE SEQUENCE</scope>
    <source>
        <strain evidence="2">H5594</strain>
    </source>
</reference>
<reference evidence="5 6" key="1">
    <citation type="submission" date="2015-01" db="EMBL/GenBank/DDBJ databases">
        <authorList>
            <person name="MANFREDI Pablo"/>
        </authorList>
    </citation>
    <scope>NUCLEOTIDE SEQUENCE [LARGE SCALE GENOMIC DNA]</scope>
    <source>
        <strain evidence="4 5">Cc11</strain>
        <strain evidence="3 6">Cc12</strain>
    </source>
</reference>
<dbReference type="AlphaFoldDB" id="A0A0B7IA82"/>
<protein>
    <submittedName>
        <fullName evidence="4">Uncharacterized protein</fullName>
    </submittedName>
</protein>
<accession>A0A0B7IA82</accession>
<evidence type="ECO:0000313" key="5">
    <source>
        <dbReference type="Proteomes" id="UP000039370"/>
    </source>
</evidence>
<evidence type="ECO:0000313" key="3">
    <source>
        <dbReference type="EMBL" id="CEN36925.1"/>
    </source>
</evidence>
<dbReference type="Proteomes" id="UP000243136">
    <property type="component" value="Chromosome"/>
</dbReference>
<proteinExistence type="predicted"/>
<feature type="transmembrane region" description="Helical" evidence="1">
    <location>
        <begin position="35"/>
        <end position="51"/>
    </location>
</feature>
<evidence type="ECO:0000256" key="1">
    <source>
        <dbReference type="SAM" id="Phobius"/>
    </source>
</evidence>
<evidence type="ECO:0000313" key="7">
    <source>
        <dbReference type="Proteomes" id="UP000243136"/>
    </source>
</evidence>
<evidence type="ECO:0000313" key="4">
    <source>
        <dbReference type="EMBL" id="CEN48630.1"/>
    </source>
</evidence>
<dbReference type="EMBL" id="CP022388">
    <property type="protein sequence ID" value="ATA92653.1"/>
    <property type="molecule type" value="Genomic_DNA"/>
</dbReference>
<feature type="transmembrane region" description="Helical" evidence="1">
    <location>
        <begin position="63"/>
        <end position="83"/>
    </location>
</feature>
<evidence type="ECO:0000313" key="6">
    <source>
        <dbReference type="Proteomes" id="UP000044026"/>
    </source>
</evidence>
<sequence>METKTNTRKNWERLLLAPRGWYWIQLYKFKTNPKFAGLNWFLGWFFMPFILVRKDLFSEETWIYKLSLFSMAFLIWFIIRVTVYDRLEKRSRAYYEAYLEENKIQTNLP</sequence>
<dbReference type="Proteomes" id="UP000044026">
    <property type="component" value="Unassembled WGS sequence"/>
</dbReference>
<keyword evidence="1" id="KW-0472">Membrane</keyword>
<reference evidence="7" key="3">
    <citation type="submission" date="2017-06" db="EMBL/GenBank/DDBJ databases">
        <title>Capnocytophaga spp. assemblies.</title>
        <authorList>
            <person name="Gulvik C.A."/>
        </authorList>
    </citation>
    <scope>NUCLEOTIDE SEQUENCE [LARGE SCALE GENOMIC DNA]</scope>
    <source>
        <strain evidence="7">H5594</strain>
    </source>
</reference>
<keyword evidence="1" id="KW-1133">Transmembrane helix</keyword>